<evidence type="ECO:0000256" key="5">
    <source>
        <dbReference type="SAM" id="MobiDB-lite"/>
    </source>
</evidence>
<dbReference type="AlphaFoldDB" id="A0A0P0RPE2"/>
<accession>A0A0P0RPE2</accession>
<evidence type="ECO:0000256" key="2">
    <source>
        <dbReference type="ARBA" id="ARBA00022771"/>
    </source>
</evidence>
<dbReference type="PANTHER" id="PTHR33823:SF4">
    <property type="entry name" value="GENERAL STRESS PROTEIN 16O"/>
    <property type="match status" value="1"/>
</dbReference>
<keyword evidence="2" id="KW-0863">Zinc-finger</keyword>
<evidence type="ECO:0000313" key="7">
    <source>
        <dbReference type="EMBL" id="ALL70744.1"/>
    </source>
</evidence>
<dbReference type="KEGG" id="bcai:K788_0004288"/>
<dbReference type="InterPro" id="IPR000962">
    <property type="entry name" value="Znf_DskA_TraR"/>
</dbReference>
<feature type="domain" description="Zinc finger DksA/TraR C4-type" evidence="6">
    <location>
        <begin position="86"/>
        <end position="121"/>
    </location>
</feature>
<feature type="compositionally biased region" description="Basic and acidic residues" evidence="5">
    <location>
        <begin position="39"/>
        <end position="59"/>
    </location>
</feature>
<sequence length="127" mass="14106">MITLTCSELGLLQQRLCERRRELLATLRGEYGDLAGARPPEELGPESHSDETASRKASDQLRTALARHEFDELQQIDAALARVAAGRYGACVDCGDPIGYERLVAAPYTARCVSCQTAFEQHRRTRQ</sequence>
<keyword evidence="7" id="KW-0614">Plasmid</keyword>
<feature type="region of interest" description="Disordered" evidence="5">
    <location>
        <begin position="33"/>
        <end position="60"/>
    </location>
</feature>
<dbReference type="Proteomes" id="UP000019146">
    <property type="component" value="Plasmid unnamed"/>
</dbReference>
<evidence type="ECO:0000259" key="6">
    <source>
        <dbReference type="Pfam" id="PF01258"/>
    </source>
</evidence>
<dbReference type="PANTHER" id="PTHR33823">
    <property type="entry name" value="RNA POLYMERASE-BINDING TRANSCRIPTION FACTOR DKSA-RELATED"/>
    <property type="match status" value="1"/>
</dbReference>
<name>A0A0P0RPE2_9BURK</name>
<evidence type="ECO:0000256" key="1">
    <source>
        <dbReference type="ARBA" id="ARBA00022723"/>
    </source>
</evidence>
<dbReference type="PROSITE" id="PS51128">
    <property type="entry name" value="ZF_DKSA_2"/>
    <property type="match status" value="1"/>
</dbReference>
<gene>
    <name evidence="7" type="ORF">K788_0004288</name>
</gene>
<dbReference type="SUPFAM" id="SSF57716">
    <property type="entry name" value="Glucocorticoid receptor-like (DNA-binding domain)"/>
    <property type="match status" value="1"/>
</dbReference>
<dbReference type="SUPFAM" id="SSF109635">
    <property type="entry name" value="DnaK suppressor protein DksA, alpha-hairpin domain"/>
    <property type="match status" value="1"/>
</dbReference>
<organism evidence="7 8">
    <name type="scientific">Paraburkholderia caribensis MBA4</name>
    <dbReference type="NCBI Taxonomy" id="1323664"/>
    <lineage>
        <taxon>Bacteria</taxon>
        <taxon>Pseudomonadati</taxon>
        <taxon>Pseudomonadota</taxon>
        <taxon>Betaproteobacteria</taxon>
        <taxon>Burkholderiales</taxon>
        <taxon>Burkholderiaceae</taxon>
        <taxon>Paraburkholderia</taxon>
    </lineage>
</organism>
<reference evidence="7 8" key="1">
    <citation type="journal article" date="2014" name="Genome Announc.">
        <title>Draft Genome Sequence of the Haloacid-Degrading Burkholderia caribensis Strain MBA4.</title>
        <authorList>
            <person name="Pan Y."/>
            <person name="Kong K.F."/>
            <person name="Tsang J.S."/>
        </authorList>
    </citation>
    <scope>NUCLEOTIDE SEQUENCE [LARGE SCALE GENOMIC DNA]</scope>
    <source>
        <strain evidence="7 8">MBA4</strain>
        <plasmid evidence="8">Plasmid</plasmid>
    </source>
</reference>
<dbReference type="GO" id="GO:0008270">
    <property type="term" value="F:zinc ion binding"/>
    <property type="evidence" value="ECO:0007669"/>
    <property type="project" value="UniProtKB-KW"/>
</dbReference>
<geneLocation type="plasmid" evidence="8"/>
<evidence type="ECO:0000313" key="8">
    <source>
        <dbReference type="Proteomes" id="UP000019146"/>
    </source>
</evidence>
<dbReference type="InterPro" id="IPR037187">
    <property type="entry name" value="DnaK_N"/>
</dbReference>
<proteinExistence type="predicted"/>
<protein>
    <submittedName>
        <fullName evidence="7">Transcriptional regulator, TraR/DksA family</fullName>
    </submittedName>
</protein>
<evidence type="ECO:0000256" key="3">
    <source>
        <dbReference type="ARBA" id="ARBA00022833"/>
    </source>
</evidence>
<feature type="zinc finger region" description="dksA C4-type" evidence="4">
    <location>
        <begin position="91"/>
        <end position="115"/>
    </location>
</feature>
<dbReference type="GeneID" id="69974177"/>
<dbReference type="Pfam" id="PF01258">
    <property type="entry name" value="zf-dskA_traR"/>
    <property type="match status" value="1"/>
</dbReference>
<keyword evidence="3" id="KW-0862">Zinc</keyword>
<dbReference type="RefSeq" id="WP_035993664.1">
    <property type="nucleotide sequence ID" value="NZ_CP012748.1"/>
</dbReference>
<keyword evidence="1" id="KW-0479">Metal-binding</keyword>
<evidence type="ECO:0000256" key="4">
    <source>
        <dbReference type="PROSITE-ProRule" id="PRU00510"/>
    </source>
</evidence>
<dbReference type="Gene3D" id="1.20.120.910">
    <property type="entry name" value="DksA, coiled-coil domain"/>
    <property type="match status" value="1"/>
</dbReference>
<dbReference type="EMBL" id="CP012748">
    <property type="protein sequence ID" value="ALL70744.1"/>
    <property type="molecule type" value="Genomic_DNA"/>
</dbReference>